<keyword evidence="4" id="KW-1185">Reference proteome</keyword>
<accession>A0A1H5HHZ8</accession>
<dbReference type="Pfam" id="PF00346">
    <property type="entry name" value="Complex1_49kDa"/>
    <property type="match status" value="1"/>
</dbReference>
<dbReference type="EMBL" id="FNUG01000001">
    <property type="protein sequence ID" value="SEE26898.1"/>
    <property type="molecule type" value="Genomic_DNA"/>
</dbReference>
<dbReference type="InterPro" id="IPR001135">
    <property type="entry name" value="NADH_Q_OxRdtase_suD"/>
</dbReference>
<dbReference type="STRING" id="390640.SAMN04488034_101153"/>
<evidence type="ECO:0000259" key="2">
    <source>
        <dbReference type="Pfam" id="PF00346"/>
    </source>
</evidence>
<dbReference type="GO" id="GO:0051287">
    <property type="term" value="F:NAD binding"/>
    <property type="evidence" value="ECO:0007669"/>
    <property type="project" value="InterPro"/>
</dbReference>
<dbReference type="GO" id="GO:0048038">
    <property type="term" value="F:quinone binding"/>
    <property type="evidence" value="ECO:0007669"/>
    <property type="project" value="UniProtKB-KW"/>
</dbReference>
<protein>
    <recommendedName>
        <fullName evidence="1">NADH-quinone oxidoreductase subunit D</fullName>
        <ecNumber evidence="1">7.1.1.-</ecNumber>
    </recommendedName>
    <alternativeName>
        <fullName evidence="1">NADH dehydrogenase I subunit D</fullName>
    </alternativeName>
    <alternativeName>
        <fullName evidence="1">NDH-1 subunit D</fullName>
    </alternativeName>
</protein>
<name>A0A1H5HHZ8_9FLAO</name>
<comment type="subcellular location">
    <subcellularLocation>
        <location evidence="1">Cell membrane</location>
        <topology evidence="1">Peripheral membrane protein</topology>
        <orientation evidence="1">Cytoplasmic side</orientation>
    </subcellularLocation>
</comment>
<dbReference type="GO" id="GO:0050136">
    <property type="term" value="F:NADH dehydrogenase (quinone) (non-electrogenic) activity"/>
    <property type="evidence" value="ECO:0007669"/>
    <property type="project" value="UniProtKB-UniRule"/>
</dbReference>
<dbReference type="EC" id="7.1.1.-" evidence="1"/>
<dbReference type="PANTHER" id="PTHR11993">
    <property type="entry name" value="NADH-UBIQUINONE OXIDOREDUCTASE 49 KDA SUBUNIT"/>
    <property type="match status" value="1"/>
</dbReference>
<keyword evidence="1" id="KW-0520">NAD</keyword>
<dbReference type="HAMAP" id="MF_01358">
    <property type="entry name" value="NDH1_NuoD"/>
    <property type="match status" value="1"/>
</dbReference>
<sequence length="378" mass="42578">METATLNNTSPKSNFKSEEYFINMGPQHPATHGVLRLLLTIDGEIIKKVEPDLGYIHRSIEKMCEKDSYQQIVHLTDRMDYLSSHINNEAVCLAVENALELEVPERVQVIRTILGELTRLSSHMLWWGVMGMDVGALTTYFYGFRDREMINDIFEETCGARLTMNYNIPGGLMHDIHPNFVKRVKEFIAHFKTKLPEYDRLLTGNVIFQKRTKGVGILSKEDAINFGASGPVARASGYSCDVRKYHPYSALDKVNFKEALDTAGDSFARYTVRIREMWESLSIIEQLIDNIPEGEHKVATNAVIKLPKGDFYQKVETARGELGVYIISTGTKNPHRVKFRSPGLSNLSLLNHIAVGGKIGDLVATMATIDIVVPDIDR</sequence>
<comment type="catalytic activity">
    <reaction evidence="1">
        <text>a quinone + NADH + 5 H(+)(in) = a quinol + NAD(+) + 4 H(+)(out)</text>
        <dbReference type="Rhea" id="RHEA:57888"/>
        <dbReference type="ChEBI" id="CHEBI:15378"/>
        <dbReference type="ChEBI" id="CHEBI:24646"/>
        <dbReference type="ChEBI" id="CHEBI:57540"/>
        <dbReference type="ChEBI" id="CHEBI:57945"/>
        <dbReference type="ChEBI" id="CHEBI:132124"/>
    </reaction>
</comment>
<feature type="domain" description="NADH-quinone oxidoreductase subunit D" evidence="2">
    <location>
        <begin position="133"/>
        <end position="302"/>
    </location>
</feature>
<dbReference type="InterPro" id="IPR029014">
    <property type="entry name" value="NiFe-Hase_large"/>
</dbReference>
<keyword evidence="1" id="KW-1003">Cell membrane</keyword>
<dbReference type="AlphaFoldDB" id="A0A1H5HHZ8"/>
<dbReference type="PANTHER" id="PTHR11993:SF10">
    <property type="entry name" value="NADH DEHYDROGENASE [UBIQUINONE] IRON-SULFUR PROTEIN 2, MITOCHONDRIAL"/>
    <property type="match status" value="1"/>
</dbReference>
<organism evidence="3 4">
    <name type="scientific">Salinimicrobium catena</name>
    <dbReference type="NCBI Taxonomy" id="390640"/>
    <lineage>
        <taxon>Bacteria</taxon>
        <taxon>Pseudomonadati</taxon>
        <taxon>Bacteroidota</taxon>
        <taxon>Flavobacteriia</taxon>
        <taxon>Flavobacteriales</taxon>
        <taxon>Flavobacteriaceae</taxon>
        <taxon>Salinimicrobium</taxon>
    </lineage>
</organism>
<dbReference type="InterPro" id="IPR022885">
    <property type="entry name" value="NDH1_su_D/H"/>
</dbReference>
<gene>
    <name evidence="1" type="primary">nuoD</name>
    <name evidence="3" type="ORF">SAMN04488034_101153</name>
</gene>
<evidence type="ECO:0000313" key="3">
    <source>
        <dbReference type="EMBL" id="SEE26898.1"/>
    </source>
</evidence>
<dbReference type="Gene3D" id="1.10.645.10">
    <property type="entry name" value="Cytochrome-c3 Hydrogenase, chain B"/>
    <property type="match status" value="1"/>
</dbReference>
<evidence type="ECO:0000256" key="1">
    <source>
        <dbReference type="HAMAP-Rule" id="MF_01358"/>
    </source>
</evidence>
<keyword evidence="1" id="KW-1278">Translocase</keyword>
<dbReference type="SUPFAM" id="SSF56762">
    <property type="entry name" value="HydB/Nqo4-like"/>
    <property type="match status" value="1"/>
</dbReference>
<evidence type="ECO:0000313" key="4">
    <source>
        <dbReference type="Proteomes" id="UP000199448"/>
    </source>
</evidence>
<keyword evidence="1" id="KW-0874">Quinone</keyword>
<dbReference type="RefSeq" id="WP_093110769.1">
    <property type="nucleotide sequence ID" value="NZ_FNGG01000001.1"/>
</dbReference>
<comment type="function">
    <text evidence="1">NDH-1 shuttles electrons from NADH, via FMN and iron-sulfur (Fe-S) centers, to quinones in the respiratory chain. The immediate electron acceptor for the enzyme in this species is believed to be a menaquinone. Couples the redox reaction to proton translocation (for every two electrons transferred, four hydrogen ions are translocated across the cytoplasmic membrane), and thus conserves the redox energy in a proton gradient.</text>
</comment>
<keyword evidence="1" id="KW-0472">Membrane</keyword>
<dbReference type="Proteomes" id="UP000199448">
    <property type="component" value="Unassembled WGS sequence"/>
</dbReference>
<dbReference type="OrthoDB" id="9801496at2"/>
<comment type="subunit">
    <text evidence="1">NDH-1 is composed of 14 different subunits. Subunits NuoB, C, D, E, F, and G constitute the peripheral sector of the complex.</text>
</comment>
<reference evidence="3 4" key="1">
    <citation type="submission" date="2016-10" db="EMBL/GenBank/DDBJ databases">
        <authorList>
            <person name="de Groot N.N."/>
        </authorList>
    </citation>
    <scope>NUCLEOTIDE SEQUENCE [LARGE SCALE GENOMIC DNA]</scope>
    <source>
        <strain evidence="3 4">DSM 23553</strain>
    </source>
</reference>
<proteinExistence type="inferred from homology"/>
<comment type="similarity">
    <text evidence="1">Belongs to the complex I 49 kDa subunit family.</text>
</comment>
<dbReference type="GO" id="GO:0005886">
    <property type="term" value="C:plasma membrane"/>
    <property type="evidence" value="ECO:0007669"/>
    <property type="project" value="UniProtKB-SubCell"/>
</dbReference>
<keyword evidence="1" id="KW-0813">Transport</keyword>